<dbReference type="RefSeq" id="WP_134465256.1">
    <property type="nucleotide sequence ID" value="NZ_JBHMFL010000100.1"/>
</dbReference>
<protein>
    <submittedName>
        <fullName evidence="3">SDR family oxidoreductase</fullName>
    </submittedName>
</protein>
<comment type="similarity">
    <text evidence="1">Belongs to the short-chain dehydrogenases/reductases (SDR) family.</text>
</comment>
<evidence type="ECO:0000313" key="3">
    <source>
        <dbReference type="EMBL" id="TFE41979.1"/>
    </source>
</evidence>
<evidence type="ECO:0000256" key="1">
    <source>
        <dbReference type="ARBA" id="ARBA00006484"/>
    </source>
</evidence>
<dbReference type="InterPro" id="IPR036291">
    <property type="entry name" value="NAD(P)-bd_dom_sf"/>
</dbReference>
<dbReference type="PANTHER" id="PTHR42760">
    <property type="entry name" value="SHORT-CHAIN DEHYDROGENASES/REDUCTASES FAMILY MEMBER"/>
    <property type="match status" value="1"/>
</dbReference>
<proteinExistence type="inferred from homology"/>
<dbReference type="AlphaFoldDB" id="A0A4Y8MX42"/>
<dbReference type="CDD" id="cd05233">
    <property type="entry name" value="SDR_c"/>
    <property type="match status" value="1"/>
</dbReference>
<dbReference type="SUPFAM" id="SSF51735">
    <property type="entry name" value="NAD(P)-binding Rossmann-fold domains"/>
    <property type="match status" value="1"/>
</dbReference>
<name>A0A4Y8MX42_9BURK</name>
<dbReference type="InterPro" id="IPR020904">
    <property type="entry name" value="Sc_DH/Rdtase_CS"/>
</dbReference>
<dbReference type="PROSITE" id="PS00061">
    <property type="entry name" value="ADH_SHORT"/>
    <property type="match status" value="1"/>
</dbReference>
<dbReference type="GO" id="GO:0016616">
    <property type="term" value="F:oxidoreductase activity, acting on the CH-OH group of donors, NAD or NADP as acceptor"/>
    <property type="evidence" value="ECO:0007669"/>
    <property type="project" value="TreeGrafter"/>
</dbReference>
<dbReference type="PANTHER" id="PTHR42760:SF133">
    <property type="entry name" value="3-OXOACYL-[ACYL-CARRIER-PROTEIN] REDUCTASE"/>
    <property type="match status" value="1"/>
</dbReference>
<dbReference type="PRINTS" id="PR00080">
    <property type="entry name" value="SDRFAMILY"/>
</dbReference>
<keyword evidence="2" id="KW-0560">Oxidoreductase</keyword>
<reference evidence="3 4" key="1">
    <citation type="submission" date="2019-03" db="EMBL/GenBank/DDBJ databases">
        <title>Complete Genome Sequence of Paraburkholderia dipogonis ICMP 19430T, a Nitrogen-fixing Symbiont of the South African Invasive Legume Dipogon lignosus in New Zealand.</title>
        <authorList>
            <person name="De Meyer S.E."/>
        </authorList>
    </citation>
    <scope>NUCLEOTIDE SEQUENCE [LARGE SCALE GENOMIC DNA]</scope>
    <source>
        <strain evidence="3 4">ICMP 19430</strain>
    </source>
</reference>
<dbReference type="EMBL" id="SNVI01000002">
    <property type="protein sequence ID" value="TFE41979.1"/>
    <property type="molecule type" value="Genomic_DNA"/>
</dbReference>
<comment type="caution">
    <text evidence="3">The sequence shown here is derived from an EMBL/GenBank/DDBJ whole genome shotgun (WGS) entry which is preliminary data.</text>
</comment>
<sequence length="248" mass="26065">MKKGCVVVTGASRGIGAAIAEALARSGFTVACLSRTGGFPQRDGLDDDIRSRLIPVKCDINNRAQLEEAFQTVVKQSAVSIVGLVNNAGIHLDGASDSFALADFESVMSTNVTALFSVSQVGLPYLREAGSSVVVNIGSFFDKLGVKRNTAYCASKAAVGAITRCLAVEWAKFGVRVMNVAPGYIVTDLNREEMSGEALRKFLEKRIPMGKPGGADDVAHLVVSLFGDAGAFMTGETFYVDGGQGMAL</sequence>
<dbReference type="FunFam" id="3.40.50.720:FF:000084">
    <property type="entry name" value="Short-chain dehydrogenase reductase"/>
    <property type="match status" value="1"/>
</dbReference>
<dbReference type="Pfam" id="PF13561">
    <property type="entry name" value="adh_short_C2"/>
    <property type="match status" value="1"/>
</dbReference>
<dbReference type="Gene3D" id="3.40.50.720">
    <property type="entry name" value="NAD(P)-binding Rossmann-like Domain"/>
    <property type="match status" value="1"/>
</dbReference>
<dbReference type="PRINTS" id="PR00081">
    <property type="entry name" value="GDHRDH"/>
</dbReference>
<gene>
    <name evidence="3" type="ORF">E2553_35750</name>
</gene>
<evidence type="ECO:0000256" key="2">
    <source>
        <dbReference type="ARBA" id="ARBA00023002"/>
    </source>
</evidence>
<dbReference type="GeneID" id="97310896"/>
<dbReference type="InterPro" id="IPR002347">
    <property type="entry name" value="SDR_fam"/>
</dbReference>
<evidence type="ECO:0000313" key="4">
    <source>
        <dbReference type="Proteomes" id="UP000297385"/>
    </source>
</evidence>
<accession>A0A4Y8MX42</accession>
<dbReference type="Proteomes" id="UP000297385">
    <property type="component" value="Unassembled WGS sequence"/>
</dbReference>
<organism evidence="3 4">
    <name type="scientific">Paraburkholderia dipogonis</name>
    <dbReference type="NCBI Taxonomy" id="1211383"/>
    <lineage>
        <taxon>Bacteria</taxon>
        <taxon>Pseudomonadati</taxon>
        <taxon>Pseudomonadota</taxon>
        <taxon>Betaproteobacteria</taxon>
        <taxon>Burkholderiales</taxon>
        <taxon>Burkholderiaceae</taxon>
        <taxon>Paraburkholderia</taxon>
    </lineage>
</organism>